<comment type="caution">
    <text evidence="2">The sequence shown here is derived from an EMBL/GenBank/DDBJ whole genome shotgun (WGS) entry which is preliminary data.</text>
</comment>
<keyword evidence="1" id="KW-1133">Transmembrane helix</keyword>
<gene>
    <name evidence="2" type="ORF">EV139_1666</name>
</gene>
<accession>A0A4Q7TYL9</accession>
<dbReference type="Proteomes" id="UP000291832">
    <property type="component" value="Unassembled WGS sequence"/>
</dbReference>
<feature type="transmembrane region" description="Helical" evidence="1">
    <location>
        <begin position="102"/>
        <end position="120"/>
    </location>
</feature>
<reference evidence="2 3" key="1">
    <citation type="journal article" date="2015" name="Stand. Genomic Sci.">
        <title>Genomic Encyclopedia of Bacterial and Archaeal Type Strains, Phase III: the genomes of soil and plant-associated and newly described type strains.</title>
        <authorList>
            <person name="Whitman W.B."/>
            <person name="Woyke T."/>
            <person name="Klenk H.P."/>
            <person name="Zhou Y."/>
            <person name="Lilburn T.G."/>
            <person name="Beck B.J."/>
            <person name="De Vos P."/>
            <person name="Vandamme P."/>
            <person name="Eisen J.A."/>
            <person name="Garrity G."/>
            <person name="Hugenholtz P."/>
            <person name="Kyrpides N.C."/>
        </authorList>
    </citation>
    <scope>NUCLEOTIDE SEQUENCE [LARGE SCALE GENOMIC DNA]</scope>
    <source>
        <strain evidence="2 3">RF6</strain>
    </source>
</reference>
<feature type="transmembrane region" description="Helical" evidence="1">
    <location>
        <begin position="69"/>
        <end position="90"/>
    </location>
</feature>
<keyword evidence="1" id="KW-0812">Transmembrane</keyword>
<sequence>MWESWLLRLDRLAGGRQAGVRISDSARRHPKTRRAFAWIWWLLGAEVVLGVGAVVAAVVIASSGGSVPFAVWMRTVVVLGMTLTLGYFAWRAALGWRWAYQRLRLFAQIFPVVTLVMAAIPGLYPVWMVTEQIVFSLIMIGIADFLTSDHMRWAFRAAAEDSDSGAASE</sequence>
<keyword evidence="3" id="KW-1185">Reference proteome</keyword>
<protein>
    <submittedName>
        <fullName evidence="2">Uncharacterized protein</fullName>
    </submittedName>
</protein>
<organism evidence="2 3">
    <name type="scientific">Leucobacter luti</name>
    <dbReference type="NCBI Taxonomy" id="340320"/>
    <lineage>
        <taxon>Bacteria</taxon>
        <taxon>Bacillati</taxon>
        <taxon>Actinomycetota</taxon>
        <taxon>Actinomycetes</taxon>
        <taxon>Micrococcales</taxon>
        <taxon>Microbacteriaceae</taxon>
        <taxon>Leucobacter</taxon>
    </lineage>
</organism>
<name>A0A4Q7TYL9_9MICO</name>
<proteinExistence type="predicted"/>
<dbReference type="EMBL" id="SHKI01000004">
    <property type="protein sequence ID" value="RZT66235.1"/>
    <property type="molecule type" value="Genomic_DNA"/>
</dbReference>
<evidence type="ECO:0000313" key="2">
    <source>
        <dbReference type="EMBL" id="RZT66235.1"/>
    </source>
</evidence>
<keyword evidence="1" id="KW-0472">Membrane</keyword>
<dbReference type="AlphaFoldDB" id="A0A4Q7TYL9"/>
<evidence type="ECO:0000256" key="1">
    <source>
        <dbReference type="SAM" id="Phobius"/>
    </source>
</evidence>
<evidence type="ECO:0000313" key="3">
    <source>
        <dbReference type="Proteomes" id="UP000291832"/>
    </source>
</evidence>
<feature type="transmembrane region" description="Helical" evidence="1">
    <location>
        <begin position="37"/>
        <end position="63"/>
    </location>
</feature>